<dbReference type="InterPro" id="IPR037069">
    <property type="entry name" value="AcylCoA_DH/ox_N_sf"/>
</dbReference>
<dbReference type="Gene3D" id="1.10.540.10">
    <property type="entry name" value="Acyl-CoA dehydrogenase/oxidase, N-terminal domain"/>
    <property type="match status" value="1"/>
</dbReference>
<keyword evidence="6" id="KW-0479">Metal-binding</keyword>
<keyword evidence="5" id="KW-0560">Oxidoreductase</keyword>
<dbReference type="InterPro" id="IPR006091">
    <property type="entry name" value="Acyl-CoA_Oxase/DH_mid-dom"/>
</dbReference>
<dbReference type="OrthoDB" id="434771at2759"/>
<evidence type="ECO:0000256" key="2">
    <source>
        <dbReference type="ARBA" id="ARBA00009347"/>
    </source>
</evidence>
<reference evidence="12 13" key="1">
    <citation type="submission" date="2019-07" db="EMBL/GenBank/DDBJ databases">
        <title>Finished genome of Venturia effusa.</title>
        <authorList>
            <person name="Young C.A."/>
            <person name="Cox M.P."/>
            <person name="Ganley A.R.D."/>
            <person name="David W.J."/>
        </authorList>
    </citation>
    <scope>NUCLEOTIDE SEQUENCE [LARGE SCALE GENOMIC DNA]</scope>
    <source>
        <strain evidence="13">albino</strain>
    </source>
</reference>
<comment type="cofactor">
    <cofactor evidence="1">
        <name>FAD</name>
        <dbReference type="ChEBI" id="CHEBI:57692"/>
    </cofactor>
</comment>
<feature type="domain" description="Alcohol dehydrogenase-like C-terminal" evidence="7">
    <location>
        <begin position="667"/>
        <end position="735"/>
    </location>
</feature>
<dbReference type="InterPro" id="IPR011032">
    <property type="entry name" value="GroES-like_sf"/>
</dbReference>
<dbReference type="Gene3D" id="1.20.140.10">
    <property type="entry name" value="Butyryl-CoA Dehydrogenase, subunit A, domain 3"/>
    <property type="match status" value="1"/>
</dbReference>
<dbReference type="GO" id="GO:0003995">
    <property type="term" value="F:acyl-CoA dehydrogenase activity"/>
    <property type="evidence" value="ECO:0007669"/>
    <property type="project" value="InterPro"/>
</dbReference>
<dbReference type="InterPro" id="IPR013154">
    <property type="entry name" value="ADH-like_N"/>
</dbReference>
<dbReference type="SUPFAM" id="SSF51735">
    <property type="entry name" value="NAD(P)-binding Rossmann-fold domains"/>
    <property type="match status" value="1"/>
</dbReference>
<evidence type="ECO:0000259" key="8">
    <source>
        <dbReference type="Pfam" id="PF00441"/>
    </source>
</evidence>
<keyword evidence="4" id="KW-0274">FAD</keyword>
<protein>
    <recommendedName>
        <fullName evidence="14">Enoyl reductase (ER) domain-containing protein</fullName>
    </recommendedName>
</protein>
<accession>A0A517L4L4</accession>
<dbReference type="InterPro" id="IPR036250">
    <property type="entry name" value="AcylCo_DH-like_C"/>
</dbReference>
<gene>
    <name evidence="12" type="ORF">FKW77_010529</name>
</gene>
<dbReference type="GO" id="GO:0033539">
    <property type="term" value="P:fatty acid beta-oxidation using acyl-CoA dehydrogenase"/>
    <property type="evidence" value="ECO:0007669"/>
    <property type="project" value="TreeGrafter"/>
</dbReference>
<sequence>MAELLPASANKYNLTASQRVPPIARPFVSERALKTLDIVERFVDEECIPADAVFAQQLGTTTAERFSAHPPIIEELKLKAKKLGLWNMFLPKAHFKEGAGFSNLEYGLMAELLGRSATASEATNCAAPDTGNMEVIAKYGSEMQKRTWLAPLLDGKIRSAFLMTEPDVASSDAKNINLTIKKQSNSWVLNGSKWWSSGAGDPRCQIYIVMGKSDPQNVDTYKQQSVILVPASTPGITIHRMLSVFGYDDAPHGHGHITFDNVRVPLDHIVLGPGRGFEIIQGRLGPGRIHHAMRSIGGAETALDWFLARINDERKKPFGKLLSEHGIMTERVATSRIEIDSARLIVLNAAIAIDQAGAKSALKEIAIAKVMVPQALLNTLDKAIQAYGGAGVCQDTPLAKMYANGRTMRIVDGPDEVHLLQLGRNENKRAKFASAKIESQRQRALQLLQKHGLDKRDPLFLGRSTGNAAKFHTHLNFQMGDNMKAVHYEGPFNVSVKEIPKPRLQHPDDAIIKVTTSAICGSDLHMYQGRTAAESGLVFGHENMGIVEEIGEGVTLLKKGDRIVLPFNVADGRCQNCEEGKTAFCTGVNPGFAGGAYGYVAMGPYQGGQAQWLRVPYADFNALKLPPGKEFENDFILLADIFPTGWHGVELSGFQAGESIAVFGAGPVGLMAAYSAVLRGASRVFVVDMVKERLDAAKKIGCIPINFTTSDPVEQIIEENGGMVDRAVDAVGYQAVDMTGSKEKPNIVLDQLIMVTRPTGGLGIPGLYVPADPGAPDEQSGKGQILISFGKLFEKGLSLGTGQCNVKRYNRYLRDLIISGRAKPSFVVSNEISIDDASDAYTKFDKRIDGYTKVLIHPNGF</sequence>
<dbReference type="Pfam" id="PF08240">
    <property type="entry name" value="ADH_N"/>
    <property type="match status" value="1"/>
</dbReference>
<dbReference type="InterPro" id="IPR013786">
    <property type="entry name" value="AcylCoA_DH/ox_N"/>
</dbReference>
<dbReference type="CDD" id="cd08282">
    <property type="entry name" value="PFDH_like"/>
    <property type="match status" value="1"/>
</dbReference>
<evidence type="ECO:0000313" key="12">
    <source>
        <dbReference type="EMBL" id="QDS70575.1"/>
    </source>
</evidence>
<dbReference type="PANTHER" id="PTHR48083">
    <property type="entry name" value="MEDIUM-CHAIN SPECIFIC ACYL-COA DEHYDROGENASE, MITOCHONDRIAL-RELATED"/>
    <property type="match status" value="1"/>
</dbReference>
<dbReference type="InterPro" id="IPR002328">
    <property type="entry name" value="ADH_Zn_CS"/>
</dbReference>
<evidence type="ECO:0008006" key="14">
    <source>
        <dbReference type="Google" id="ProtNLM"/>
    </source>
</evidence>
<dbReference type="Pfam" id="PF00441">
    <property type="entry name" value="Acyl-CoA_dh_1"/>
    <property type="match status" value="1"/>
</dbReference>
<feature type="domain" description="Alcohol dehydrogenase-like N-terminal" evidence="11">
    <location>
        <begin position="507"/>
        <end position="619"/>
    </location>
</feature>
<dbReference type="PROSITE" id="PS00073">
    <property type="entry name" value="ACYL_COA_DH_2"/>
    <property type="match status" value="1"/>
</dbReference>
<comment type="similarity">
    <text evidence="6">Belongs to the zinc-containing alcohol dehydrogenase family.</text>
</comment>
<evidence type="ECO:0000313" key="13">
    <source>
        <dbReference type="Proteomes" id="UP000316270"/>
    </source>
</evidence>
<dbReference type="InterPro" id="IPR006089">
    <property type="entry name" value="Acyl-CoA_DH_CS"/>
</dbReference>
<dbReference type="Pfam" id="PF02771">
    <property type="entry name" value="Acyl-CoA_dh_N"/>
    <property type="match status" value="1"/>
</dbReference>
<organism evidence="12 13">
    <name type="scientific">Venturia effusa</name>
    <dbReference type="NCBI Taxonomy" id="50376"/>
    <lineage>
        <taxon>Eukaryota</taxon>
        <taxon>Fungi</taxon>
        <taxon>Dikarya</taxon>
        <taxon>Ascomycota</taxon>
        <taxon>Pezizomycotina</taxon>
        <taxon>Dothideomycetes</taxon>
        <taxon>Pleosporomycetidae</taxon>
        <taxon>Venturiales</taxon>
        <taxon>Venturiaceae</taxon>
        <taxon>Venturia</taxon>
    </lineage>
</organism>
<dbReference type="Pfam" id="PF02770">
    <property type="entry name" value="Acyl-CoA_dh_M"/>
    <property type="match status" value="1"/>
</dbReference>
<evidence type="ECO:0000256" key="1">
    <source>
        <dbReference type="ARBA" id="ARBA00001974"/>
    </source>
</evidence>
<dbReference type="AlphaFoldDB" id="A0A517L4L4"/>
<evidence type="ECO:0000256" key="6">
    <source>
        <dbReference type="RuleBase" id="RU361277"/>
    </source>
</evidence>
<dbReference type="GO" id="GO:0008270">
    <property type="term" value="F:zinc ion binding"/>
    <property type="evidence" value="ECO:0007669"/>
    <property type="project" value="InterPro"/>
</dbReference>
<dbReference type="InterPro" id="IPR036291">
    <property type="entry name" value="NAD(P)-bd_dom_sf"/>
</dbReference>
<dbReference type="Gene3D" id="3.90.180.10">
    <property type="entry name" value="Medium-chain alcohol dehydrogenases, catalytic domain"/>
    <property type="match status" value="1"/>
</dbReference>
<evidence type="ECO:0000259" key="11">
    <source>
        <dbReference type="Pfam" id="PF08240"/>
    </source>
</evidence>
<dbReference type="Gene3D" id="2.40.110.10">
    <property type="entry name" value="Butyryl-CoA Dehydrogenase, subunit A, domain 2"/>
    <property type="match status" value="1"/>
</dbReference>
<dbReference type="InterPro" id="IPR050741">
    <property type="entry name" value="Acyl-CoA_dehydrogenase"/>
</dbReference>
<comment type="similarity">
    <text evidence="2">Belongs to the acyl-CoA dehydrogenase family.</text>
</comment>
<feature type="domain" description="Acyl-CoA oxidase/dehydrogenase middle" evidence="9">
    <location>
        <begin position="160"/>
        <end position="262"/>
    </location>
</feature>
<evidence type="ECO:0000259" key="7">
    <source>
        <dbReference type="Pfam" id="PF00107"/>
    </source>
</evidence>
<dbReference type="Proteomes" id="UP000316270">
    <property type="component" value="Chromosome 4"/>
</dbReference>
<evidence type="ECO:0000256" key="3">
    <source>
        <dbReference type="ARBA" id="ARBA00022630"/>
    </source>
</evidence>
<feature type="domain" description="Acyl-CoA dehydrogenase/oxidase N-terminal" evidence="10">
    <location>
        <begin position="36"/>
        <end position="156"/>
    </location>
</feature>
<dbReference type="InterPro" id="IPR046373">
    <property type="entry name" value="Acyl-CoA_Oxase/DH_mid-dom_sf"/>
</dbReference>
<evidence type="ECO:0000256" key="5">
    <source>
        <dbReference type="ARBA" id="ARBA00023002"/>
    </source>
</evidence>
<evidence type="ECO:0000259" key="10">
    <source>
        <dbReference type="Pfam" id="PF02771"/>
    </source>
</evidence>
<dbReference type="GO" id="GO:0050660">
    <property type="term" value="F:flavin adenine dinucleotide binding"/>
    <property type="evidence" value="ECO:0007669"/>
    <property type="project" value="InterPro"/>
</dbReference>
<dbReference type="SUPFAM" id="SSF56645">
    <property type="entry name" value="Acyl-CoA dehydrogenase NM domain-like"/>
    <property type="match status" value="1"/>
</dbReference>
<dbReference type="STRING" id="50376.A0A517L4L4"/>
<feature type="domain" description="Acyl-CoA dehydrogenase/oxidase C-terminal" evidence="8">
    <location>
        <begin position="274"/>
        <end position="425"/>
    </location>
</feature>
<dbReference type="Pfam" id="PF00107">
    <property type="entry name" value="ADH_zinc_N"/>
    <property type="match status" value="1"/>
</dbReference>
<evidence type="ECO:0000256" key="4">
    <source>
        <dbReference type="ARBA" id="ARBA00022827"/>
    </source>
</evidence>
<dbReference type="PROSITE" id="PS00059">
    <property type="entry name" value="ADH_ZINC"/>
    <property type="match status" value="1"/>
</dbReference>
<dbReference type="SUPFAM" id="SSF47203">
    <property type="entry name" value="Acyl-CoA dehydrogenase C-terminal domain-like"/>
    <property type="match status" value="1"/>
</dbReference>
<dbReference type="Gene3D" id="3.40.50.720">
    <property type="entry name" value="NAD(P)-binding Rossmann-like Domain"/>
    <property type="match status" value="1"/>
</dbReference>
<dbReference type="FunFam" id="2.40.110.10:FF:000002">
    <property type="entry name" value="Acyl-CoA dehydrogenase fadE12"/>
    <property type="match status" value="1"/>
</dbReference>
<dbReference type="GO" id="GO:0005737">
    <property type="term" value="C:cytoplasm"/>
    <property type="evidence" value="ECO:0007669"/>
    <property type="project" value="TreeGrafter"/>
</dbReference>
<keyword evidence="3" id="KW-0285">Flavoprotein</keyword>
<proteinExistence type="inferred from homology"/>
<dbReference type="SUPFAM" id="SSF50129">
    <property type="entry name" value="GroES-like"/>
    <property type="match status" value="1"/>
</dbReference>
<evidence type="ECO:0000259" key="9">
    <source>
        <dbReference type="Pfam" id="PF02770"/>
    </source>
</evidence>
<dbReference type="InterPro" id="IPR013149">
    <property type="entry name" value="ADH-like_C"/>
</dbReference>
<keyword evidence="6" id="KW-0862">Zinc</keyword>
<comment type="cofactor">
    <cofactor evidence="6">
        <name>Zn(2+)</name>
        <dbReference type="ChEBI" id="CHEBI:29105"/>
    </cofactor>
</comment>
<dbReference type="PANTHER" id="PTHR48083:SF32">
    <property type="entry name" value="ACYL-COA DEHYDROGENASE NM DOMAIN-LIKE PROTEIN"/>
    <property type="match status" value="1"/>
</dbReference>
<name>A0A517L4L4_9PEZI</name>
<keyword evidence="13" id="KW-1185">Reference proteome</keyword>
<dbReference type="InterPro" id="IPR009075">
    <property type="entry name" value="AcylCo_DH/oxidase_C"/>
</dbReference>
<dbReference type="EMBL" id="CP042188">
    <property type="protein sequence ID" value="QDS70575.1"/>
    <property type="molecule type" value="Genomic_DNA"/>
</dbReference>
<dbReference type="InterPro" id="IPR009100">
    <property type="entry name" value="AcylCoA_DH/oxidase_NM_dom_sf"/>
</dbReference>